<dbReference type="EMBL" id="VSSQ01056383">
    <property type="protein sequence ID" value="MPN10236.1"/>
    <property type="molecule type" value="Genomic_DNA"/>
</dbReference>
<name>A0A645F9D9_9ZZZZ</name>
<evidence type="ECO:0000313" key="1">
    <source>
        <dbReference type="EMBL" id="MPN10236.1"/>
    </source>
</evidence>
<dbReference type="AlphaFoldDB" id="A0A645F9D9"/>
<protein>
    <submittedName>
        <fullName evidence="1">Uncharacterized protein</fullName>
    </submittedName>
</protein>
<proteinExistence type="predicted"/>
<sequence>MIHALVPIADRADADREKGLIRNAMTRAKIAFDIGMT</sequence>
<accession>A0A645F9D9</accession>
<gene>
    <name evidence="1" type="ORF">SDC9_157531</name>
</gene>
<organism evidence="1">
    <name type="scientific">bioreactor metagenome</name>
    <dbReference type="NCBI Taxonomy" id="1076179"/>
    <lineage>
        <taxon>unclassified sequences</taxon>
        <taxon>metagenomes</taxon>
        <taxon>ecological metagenomes</taxon>
    </lineage>
</organism>
<comment type="caution">
    <text evidence="1">The sequence shown here is derived from an EMBL/GenBank/DDBJ whole genome shotgun (WGS) entry which is preliminary data.</text>
</comment>
<reference evidence="1" key="1">
    <citation type="submission" date="2019-08" db="EMBL/GenBank/DDBJ databases">
        <authorList>
            <person name="Kucharzyk K."/>
            <person name="Murdoch R.W."/>
            <person name="Higgins S."/>
            <person name="Loffler F."/>
        </authorList>
    </citation>
    <scope>NUCLEOTIDE SEQUENCE</scope>
</reference>